<dbReference type="PROSITE" id="PS00018">
    <property type="entry name" value="EF_HAND_1"/>
    <property type="match status" value="1"/>
</dbReference>
<organism evidence="1">
    <name type="scientific">viral metagenome</name>
    <dbReference type="NCBI Taxonomy" id="1070528"/>
    <lineage>
        <taxon>unclassified sequences</taxon>
        <taxon>metagenomes</taxon>
        <taxon>organismal metagenomes</taxon>
    </lineage>
</organism>
<evidence type="ECO:0008006" key="2">
    <source>
        <dbReference type="Google" id="ProtNLM"/>
    </source>
</evidence>
<evidence type="ECO:0000313" key="1">
    <source>
        <dbReference type="EMBL" id="QHU14330.1"/>
    </source>
</evidence>
<proteinExistence type="predicted"/>
<dbReference type="InterPro" id="IPR018247">
    <property type="entry name" value="EF_Hand_1_Ca_BS"/>
</dbReference>
<name>A0A6C0KC10_9ZZZZ</name>
<reference evidence="1" key="1">
    <citation type="journal article" date="2020" name="Nature">
        <title>Giant virus diversity and host interactions through global metagenomics.</title>
        <authorList>
            <person name="Schulz F."/>
            <person name="Roux S."/>
            <person name="Paez-Espino D."/>
            <person name="Jungbluth S."/>
            <person name="Walsh D.A."/>
            <person name="Denef V.J."/>
            <person name="McMahon K.D."/>
            <person name="Konstantinidis K.T."/>
            <person name="Eloe-Fadrosh E.A."/>
            <person name="Kyrpides N.C."/>
            <person name="Woyke T."/>
        </authorList>
    </citation>
    <scope>NUCLEOTIDE SEQUENCE</scope>
    <source>
        <strain evidence="1">GVMAG-S-1102113-118</strain>
    </source>
</reference>
<accession>A0A6C0KC10</accession>
<protein>
    <recommendedName>
        <fullName evidence="2">Tail protein</fullName>
    </recommendedName>
</protein>
<dbReference type="EMBL" id="MN740839">
    <property type="protein sequence ID" value="QHU14330.1"/>
    <property type="molecule type" value="Genomic_DNA"/>
</dbReference>
<sequence>MAHGGTELAVVSNAMPVSVINDYGGPTRPGQNLPLWSTVSVESFPVDINGWSQPTLDMSAYKGEEVQLSVSMKFSDTSQMAANGELGFLLKNFRFVSEQTVDVSHPLFILDHIAGSNVMTASELTQVDADTSGTVTVADVVAGFD</sequence>
<dbReference type="AlphaFoldDB" id="A0A6C0KC10"/>